<protein>
    <recommendedName>
        <fullName evidence="3">C2H2-type domain-containing protein</fullName>
    </recommendedName>
</protein>
<keyword evidence="1" id="KW-0479">Metal-binding</keyword>
<dbReference type="EMBL" id="BAABME010006850">
    <property type="protein sequence ID" value="GAA0169442.1"/>
    <property type="molecule type" value="Genomic_DNA"/>
</dbReference>
<evidence type="ECO:0000259" key="3">
    <source>
        <dbReference type="PROSITE" id="PS50157"/>
    </source>
</evidence>
<evidence type="ECO:0000313" key="5">
    <source>
        <dbReference type="Proteomes" id="UP001454036"/>
    </source>
</evidence>
<evidence type="ECO:0000313" key="4">
    <source>
        <dbReference type="EMBL" id="GAA0169442.1"/>
    </source>
</evidence>
<keyword evidence="5" id="KW-1185">Reference proteome</keyword>
<sequence>MNTLLTSIHPQFHPKTTAVSLKPTRPKPISYRVKAEIDMIKSKDGIFIHKPQKVVILWDLDNKPPRGPPYDAAISLKTLASRFGEVVEISAYANRHAFIHLPHWVLTQRRFQKRLDFMEKNHDFVVSNEPYICPVCGRKCRTNLALKKHFRELHQRERDKKLNRMRSLKGNKRRKFKERFIDGNDKYNQAARSLVTPRVGYGLAQELRRAGVFVKTVADKPQAADWALKKQMQHSIGRGIDWLFLVSDDSDFREMVRRAREESLGTVVVGDWDRALGREADLWVSWERVENGDITETDLEFRRERRVDEREEGGGEFSVSEFEGGEDGLSGLDDAIDELVGGTKFDRMRISAFSEGDEDDVEDNDWLRLRFNRSHDSGPRGEQEDEERDFLSDSDDEDEIYF</sequence>
<dbReference type="Proteomes" id="UP001454036">
    <property type="component" value="Unassembled WGS sequence"/>
</dbReference>
<name>A0AAV3R3A2_LITER</name>
<keyword evidence="1" id="KW-0863">Zinc-finger</keyword>
<dbReference type="PROSITE" id="PS00028">
    <property type="entry name" value="ZINC_FINGER_C2H2_1"/>
    <property type="match status" value="1"/>
</dbReference>
<dbReference type="CDD" id="cd18725">
    <property type="entry name" value="PIN_LabA-like"/>
    <property type="match status" value="1"/>
</dbReference>
<dbReference type="SMART" id="SM00355">
    <property type="entry name" value="ZnF_C2H2"/>
    <property type="match status" value="1"/>
</dbReference>
<dbReference type="PROSITE" id="PS50157">
    <property type="entry name" value="ZINC_FINGER_C2H2_2"/>
    <property type="match status" value="1"/>
</dbReference>
<comment type="caution">
    <text evidence="4">The sequence shown here is derived from an EMBL/GenBank/DDBJ whole genome shotgun (WGS) entry which is preliminary data.</text>
</comment>
<dbReference type="GO" id="GO:0008270">
    <property type="term" value="F:zinc ion binding"/>
    <property type="evidence" value="ECO:0007669"/>
    <property type="project" value="UniProtKB-KW"/>
</dbReference>
<keyword evidence="1" id="KW-0862">Zinc</keyword>
<proteinExistence type="predicted"/>
<dbReference type="PANTHER" id="PTHR35744:SF2">
    <property type="entry name" value="OS06G0166200 PROTEIN"/>
    <property type="match status" value="1"/>
</dbReference>
<evidence type="ECO:0000256" key="1">
    <source>
        <dbReference type="PROSITE-ProRule" id="PRU00042"/>
    </source>
</evidence>
<reference evidence="4 5" key="1">
    <citation type="submission" date="2024-01" db="EMBL/GenBank/DDBJ databases">
        <title>The complete chloroplast genome sequence of Lithospermum erythrorhizon: insights into the phylogenetic relationship among Boraginaceae species and the maternal lineages of purple gromwells.</title>
        <authorList>
            <person name="Okada T."/>
            <person name="Watanabe K."/>
        </authorList>
    </citation>
    <scope>NUCLEOTIDE SEQUENCE [LARGE SCALE GENOMIC DNA]</scope>
</reference>
<feature type="compositionally biased region" description="Basic and acidic residues" evidence="2">
    <location>
        <begin position="371"/>
        <end position="382"/>
    </location>
</feature>
<evidence type="ECO:0000256" key="2">
    <source>
        <dbReference type="SAM" id="MobiDB-lite"/>
    </source>
</evidence>
<dbReference type="InterPro" id="IPR013087">
    <property type="entry name" value="Znf_C2H2_type"/>
</dbReference>
<gene>
    <name evidence="4" type="ORF">LIER_23930</name>
</gene>
<feature type="region of interest" description="Disordered" evidence="2">
    <location>
        <begin position="305"/>
        <end position="329"/>
    </location>
</feature>
<feature type="domain" description="C2H2-type" evidence="3">
    <location>
        <begin position="131"/>
        <end position="159"/>
    </location>
</feature>
<organism evidence="4 5">
    <name type="scientific">Lithospermum erythrorhizon</name>
    <name type="common">Purple gromwell</name>
    <name type="synonym">Lithospermum officinale var. erythrorhizon</name>
    <dbReference type="NCBI Taxonomy" id="34254"/>
    <lineage>
        <taxon>Eukaryota</taxon>
        <taxon>Viridiplantae</taxon>
        <taxon>Streptophyta</taxon>
        <taxon>Embryophyta</taxon>
        <taxon>Tracheophyta</taxon>
        <taxon>Spermatophyta</taxon>
        <taxon>Magnoliopsida</taxon>
        <taxon>eudicotyledons</taxon>
        <taxon>Gunneridae</taxon>
        <taxon>Pentapetalae</taxon>
        <taxon>asterids</taxon>
        <taxon>lamiids</taxon>
        <taxon>Boraginales</taxon>
        <taxon>Boraginaceae</taxon>
        <taxon>Boraginoideae</taxon>
        <taxon>Lithospermeae</taxon>
        <taxon>Lithospermum</taxon>
    </lineage>
</organism>
<dbReference type="Gene3D" id="3.40.50.1010">
    <property type="entry name" value="5'-nuclease"/>
    <property type="match status" value="1"/>
</dbReference>
<accession>A0AAV3R3A2</accession>
<feature type="region of interest" description="Disordered" evidence="2">
    <location>
        <begin position="371"/>
        <end position="402"/>
    </location>
</feature>
<feature type="compositionally biased region" description="Acidic residues" evidence="2">
    <location>
        <begin position="383"/>
        <end position="402"/>
    </location>
</feature>
<dbReference type="PANTHER" id="PTHR35744">
    <property type="entry name" value="C2H2-TYPE DOMAIN-CONTAINING PROTEIN"/>
    <property type="match status" value="1"/>
</dbReference>
<dbReference type="AlphaFoldDB" id="A0AAV3R3A2"/>